<comment type="caution">
    <text evidence="3">The sequence shown here is derived from an EMBL/GenBank/DDBJ whole genome shotgun (WGS) entry which is preliminary data.</text>
</comment>
<dbReference type="Pfam" id="PF14688">
    <property type="entry name" value="DUF4461"/>
    <property type="match status" value="1"/>
</dbReference>
<evidence type="ECO:0000313" key="3">
    <source>
        <dbReference type="EMBL" id="KAJ7360463.1"/>
    </source>
</evidence>
<feature type="domain" description="DUF4460" evidence="1">
    <location>
        <begin position="20"/>
        <end position="123"/>
    </location>
</feature>
<dbReference type="InterPro" id="IPR028031">
    <property type="entry name" value="DUF4460"/>
</dbReference>
<reference evidence="3" key="1">
    <citation type="submission" date="2023-01" db="EMBL/GenBank/DDBJ databases">
        <title>Genome assembly of the deep-sea coral Lophelia pertusa.</title>
        <authorList>
            <person name="Herrera S."/>
            <person name="Cordes E."/>
        </authorList>
    </citation>
    <scope>NUCLEOTIDE SEQUENCE</scope>
    <source>
        <strain evidence="3">USNM1676648</strain>
        <tissue evidence="3">Polyp</tissue>
    </source>
</reference>
<proteinExistence type="predicted"/>
<protein>
    <recommendedName>
        <fullName evidence="5">T-cell activation inhibitor, mitochondrial</fullName>
    </recommendedName>
</protein>
<dbReference type="Pfam" id="PF14687">
    <property type="entry name" value="DUF4460"/>
    <property type="match status" value="1"/>
</dbReference>
<evidence type="ECO:0008006" key="5">
    <source>
        <dbReference type="Google" id="ProtNLM"/>
    </source>
</evidence>
<evidence type="ECO:0000259" key="1">
    <source>
        <dbReference type="Pfam" id="PF14687"/>
    </source>
</evidence>
<dbReference type="OrthoDB" id="4238at2759"/>
<organism evidence="3 4">
    <name type="scientific">Desmophyllum pertusum</name>
    <dbReference type="NCBI Taxonomy" id="174260"/>
    <lineage>
        <taxon>Eukaryota</taxon>
        <taxon>Metazoa</taxon>
        <taxon>Cnidaria</taxon>
        <taxon>Anthozoa</taxon>
        <taxon>Hexacorallia</taxon>
        <taxon>Scleractinia</taxon>
        <taxon>Caryophylliina</taxon>
        <taxon>Caryophylliidae</taxon>
        <taxon>Desmophyllum</taxon>
    </lineage>
</organism>
<accession>A0A9W9YP90</accession>
<feature type="domain" description="DUF4461" evidence="2">
    <location>
        <begin position="178"/>
        <end position="484"/>
    </location>
</feature>
<dbReference type="GO" id="GO:0005739">
    <property type="term" value="C:mitochondrion"/>
    <property type="evidence" value="ECO:0007669"/>
    <property type="project" value="TreeGrafter"/>
</dbReference>
<dbReference type="PANTHER" id="PTHR31596:SF1">
    <property type="entry name" value="T-CELL ACTIVATION INHIBITOR, MITOCHONDRIAL"/>
    <property type="match status" value="1"/>
</dbReference>
<dbReference type="PANTHER" id="PTHR31596">
    <property type="entry name" value="T-CELL ACTIVATION INHIBITOR, MITOCHONDRIAL"/>
    <property type="match status" value="1"/>
</dbReference>
<dbReference type="Proteomes" id="UP001163046">
    <property type="component" value="Unassembled WGS sequence"/>
</dbReference>
<keyword evidence="4" id="KW-1185">Reference proteome</keyword>
<dbReference type="AlphaFoldDB" id="A0A9W9YP90"/>
<name>A0A9W9YP90_9CNID</name>
<evidence type="ECO:0000259" key="2">
    <source>
        <dbReference type="Pfam" id="PF14688"/>
    </source>
</evidence>
<dbReference type="EMBL" id="MU827309">
    <property type="protein sequence ID" value="KAJ7360463.1"/>
    <property type="molecule type" value="Genomic_DNA"/>
</dbReference>
<dbReference type="InterPro" id="IPR027986">
    <property type="entry name" value="TCAIM"/>
</dbReference>
<gene>
    <name evidence="3" type="ORF">OS493_015564</name>
</gene>
<evidence type="ECO:0000313" key="4">
    <source>
        <dbReference type="Proteomes" id="UP001163046"/>
    </source>
</evidence>
<sequence length="484" mass="55397">MLCGVNRLSLKRPTWCVLSRLLSSAQTKAALKPFYFAVHPDLFGQYPLQRSINEDSLKRLNSYLEDLQKKNPVNPTHLMFYLKNDTAATSLEEPGLDLFKTVRVSLFSRDVHFTISHILKTCGMLEDLVTLHQNSRKPKVSVALPYDAPHHWRHVYEQFSDRQTPVDLAQLQRNSRLSLKDFLDKKITSANEKQESSKSLLEENILLSEKICQELKLKKLESISGWSYSSYHGSLKNFLNLCYSKQSELQSLEGRTVVFTDWTGVDPLGRVMLNTQDVPEFWLSLLNSLEDYDVLVDQVPTWERRLSSLLGDMKIKFDQDSPSASVTEYLNYLYRVVSSLKRGLLGPDASITIQPGEFKEFTTRILSPADSLSLSLGGEFRIPPSIPTELIVDFLVKYKQKALDLCNENKRNLVTEAQAIRTCKEKLQLCSLTKDSSVSPLQMSDCCERLSKQDYPDLNNSNLIVSKYYHVNEDGHISIPWNWK</sequence>
<dbReference type="InterPro" id="IPR027989">
    <property type="entry name" value="DUF4461"/>
</dbReference>